<evidence type="ECO:0000256" key="1">
    <source>
        <dbReference type="SAM" id="MobiDB-lite"/>
    </source>
</evidence>
<evidence type="ECO:0000313" key="2">
    <source>
        <dbReference type="EMBL" id="KER29407.1"/>
    </source>
</evidence>
<dbReference type="CTD" id="20318162"/>
<proteinExistence type="predicted"/>
<dbReference type="KEGG" id="ovi:T265_03976"/>
<dbReference type="Proteomes" id="UP000054324">
    <property type="component" value="Unassembled WGS sequence"/>
</dbReference>
<dbReference type="RefSeq" id="XP_009166847.1">
    <property type="nucleotide sequence ID" value="XM_009168583.1"/>
</dbReference>
<gene>
    <name evidence="2" type="ORF">T265_03976</name>
</gene>
<accession>A0A074ZU87</accession>
<dbReference type="EMBL" id="KL596679">
    <property type="protein sequence ID" value="KER29407.1"/>
    <property type="molecule type" value="Genomic_DNA"/>
</dbReference>
<feature type="region of interest" description="Disordered" evidence="1">
    <location>
        <begin position="51"/>
        <end position="83"/>
    </location>
</feature>
<keyword evidence="3" id="KW-1185">Reference proteome</keyword>
<dbReference type="AlphaFoldDB" id="A0A074ZU87"/>
<evidence type="ECO:0000313" key="3">
    <source>
        <dbReference type="Proteomes" id="UP000054324"/>
    </source>
</evidence>
<organism evidence="2 3">
    <name type="scientific">Opisthorchis viverrini</name>
    <name type="common">Southeast Asian liver fluke</name>
    <dbReference type="NCBI Taxonomy" id="6198"/>
    <lineage>
        <taxon>Eukaryota</taxon>
        <taxon>Metazoa</taxon>
        <taxon>Spiralia</taxon>
        <taxon>Lophotrochozoa</taxon>
        <taxon>Platyhelminthes</taxon>
        <taxon>Trematoda</taxon>
        <taxon>Digenea</taxon>
        <taxon>Opisthorchiida</taxon>
        <taxon>Opisthorchiata</taxon>
        <taxon>Opisthorchiidae</taxon>
        <taxon>Opisthorchis</taxon>
    </lineage>
</organism>
<sequence length="96" mass="10249">MGIESPVNIRRIESHGGKVKRHSAWSTGLAATTYKEVGADEDASEDVGITKSDQVLKSMSTPSVGRIAPKSKEPSDPCTICTGTLSKLQSGKMRKM</sequence>
<name>A0A074ZU87_OPIVI</name>
<feature type="compositionally biased region" description="Polar residues" evidence="1">
    <location>
        <begin position="51"/>
        <end position="63"/>
    </location>
</feature>
<reference evidence="2 3" key="1">
    <citation type="submission" date="2013-11" db="EMBL/GenBank/DDBJ databases">
        <title>Opisthorchis viverrini - life in the bile duct.</title>
        <authorList>
            <person name="Young N.D."/>
            <person name="Nagarajan N."/>
            <person name="Lin S.J."/>
            <person name="Korhonen P.K."/>
            <person name="Jex A.R."/>
            <person name="Hall R.S."/>
            <person name="Safavi-Hemami H."/>
            <person name="Kaewkong W."/>
            <person name="Bertrand D."/>
            <person name="Gao S."/>
            <person name="Seet Q."/>
            <person name="Wongkham S."/>
            <person name="Teh B.T."/>
            <person name="Wongkham C."/>
            <person name="Intapan P.M."/>
            <person name="Maleewong W."/>
            <person name="Yang X."/>
            <person name="Hu M."/>
            <person name="Wang Z."/>
            <person name="Hofmann A."/>
            <person name="Sternberg P.W."/>
            <person name="Tan P."/>
            <person name="Wang J."/>
            <person name="Gasser R.B."/>
        </authorList>
    </citation>
    <scope>NUCLEOTIDE SEQUENCE [LARGE SCALE GENOMIC DNA]</scope>
</reference>
<protein>
    <submittedName>
        <fullName evidence="2">Uncharacterized protein</fullName>
    </submittedName>
</protein>
<dbReference type="GeneID" id="20318162"/>